<keyword evidence="3" id="KW-0456">Lyase</keyword>
<dbReference type="GO" id="GO:0019752">
    <property type="term" value="P:carboxylic acid metabolic process"/>
    <property type="evidence" value="ECO:0007669"/>
    <property type="project" value="InterPro"/>
</dbReference>
<dbReference type="GO" id="GO:0004451">
    <property type="term" value="F:isocitrate lyase activity"/>
    <property type="evidence" value="ECO:0007669"/>
    <property type="project" value="InterPro"/>
</dbReference>
<dbReference type="GO" id="GO:0046421">
    <property type="term" value="F:methylisocitrate lyase activity"/>
    <property type="evidence" value="ECO:0007669"/>
    <property type="project" value="UniProtKB-EC"/>
</dbReference>
<keyword evidence="5" id="KW-1185">Reference proteome</keyword>
<proteinExistence type="inferred from homology"/>
<evidence type="ECO:0000313" key="4">
    <source>
        <dbReference type="EMBL" id="KAF8465200.1"/>
    </source>
</evidence>
<comment type="similarity">
    <text evidence="1">Belongs to the isocitrate lyase/PEP mutase superfamily. Isocitrate lyase family.</text>
</comment>
<evidence type="ECO:0000256" key="2">
    <source>
        <dbReference type="ARBA" id="ARBA00012260"/>
    </source>
</evidence>
<dbReference type="EMBL" id="WHVB01000048">
    <property type="protein sequence ID" value="KAF8465200.1"/>
    <property type="molecule type" value="Genomic_DNA"/>
</dbReference>
<sequence length="206" mass="22854">MATLVGFGCEAFFYVSTPTKWFHFFWTALLSTKNHQQHFSTFSIDTVEGYCTTVVRAARSSPVNRSVASAGYADLLWMEAKAILVETREFPEGTDRAQPDQWPAYNLNLGFDGDAADLGEKGMREFVRQFVTLSDVPSLWLALKRVHLGPVCDGIRDRDMMNEGVGPVGGAYPTKLREVGTDMLTPCTVFLSWRRTVVKLATAATG</sequence>
<evidence type="ECO:0000313" key="5">
    <source>
        <dbReference type="Proteomes" id="UP000759537"/>
    </source>
</evidence>
<organism evidence="4 5">
    <name type="scientific">Russula ochroleuca</name>
    <dbReference type="NCBI Taxonomy" id="152965"/>
    <lineage>
        <taxon>Eukaryota</taxon>
        <taxon>Fungi</taxon>
        <taxon>Dikarya</taxon>
        <taxon>Basidiomycota</taxon>
        <taxon>Agaricomycotina</taxon>
        <taxon>Agaricomycetes</taxon>
        <taxon>Russulales</taxon>
        <taxon>Russulaceae</taxon>
        <taxon>Russula</taxon>
    </lineage>
</organism>
<reference evidence="4" key="1">
    <citation type="submission" date="2019-10" db="EMBL/GenBank/DDBJ databases">
        <authorList>
            <consortium name="DOE Joint Genome Institute"/>
            <person name="Kuo A."/>
            <person name="Miyauchi S."/>
            <person name="Kiss E."/>
            <person name="Drula E."/>
            <person name="Kohler A."/>
            <person name="Sanchez-Garcia M."/>
            <person name="Andreopoulos B."/>
            <person name="Barry K.W."/>
            <person name="Bonito G."/>
            <person name="Buee M."/>
            <person name="Carver A."/>
            <person name="Chen C."/>
            <person name="Cichocki N."/>
            <person name="Clum A."/>
            <person name="Culley D."/>
            <person name="Crous P.W."/>
            <person name="Fauchery L."/>
            <person name="Girlanda M."/>
            <person name="Hayes R."/>
            <person name="Keri Z."/>
            <person name="LaButti K."/>
            <person name="Lipzen A."/>
            <person name="Lombard V."/>
            <person name="Magnuson J."/>
            <person name="Maillard F."/>
            <person name="Morin E."/>
            <person name="Murat C."/>
            <person name="Nolan M."/>
            <person name="Ohm R."/>
            <person name="Pangilinan J."/>
            <person name="Pereira M."/>
            <person name="Perotto S."/>
            <person name="Peter M."/>
            <person name="Riley R."/>
            <person name="Sitrit Y."/>
            <person name="Stielow B."/>
            <person name="Szollosi G."/>
            <person name="Zifcakova L."/>
            <person name="Stursova M."/>
            <person name="Spatafora J.W."/>
            <person name="Tedersoo L."/>
            <person name="Vaario L.-M."/>
            <person name="Yamada A."/>
            <person name="Yan M."/>
            <person name="Wang P."/>
            <person name="Xu J."/>
            <person name="Bruns T."/>
            <person name="Baldrian P."/>
            <person name="Vilgalys R."/>
            <person name="Henrissat B."/>
            <person name="Grigoriev I.V."/>
            <person name="Hibbett D."/>
            <person name="Nagy L.G."/>
            <person name="Martin F.M."/>
        </authorList>
    </citation>
    <scope>NUCLEOTIDE SEQUENCE</scope>
    <source>
        <strain evidence="4">Prilba</strain>
    </source>
</reference>
<dbReference type="EC" id="4.1.3.30" evidence="2"/>
<accession>A0A9P5JVB8</accession>
<reference evidence="4" key="2">
    <citation type="journal article" date="2020" name="Nat. Commun.">
        <title>Large-scale genome sequencing of mycorrhizal fungi provides insights into the early evolution of symbiotic traits.</title>
        <authorList>
            <person name="Miyauchi S."/>
            <person name="Kiss E."/>
            <person name="Kuo A."/>
            <person name="Drula E."/>
            <person name="Kohler A."/>
            <person name="Sanchez-Garcia M."/>
            <person name="Morin E."/>
            <person name="Andreopoulos B."/>
            <person name="Barry K.W."/>
            <person name="Bonito G."/>
            <person name="Buee M."/>
            <person name="Carver A."/>
            <person name="Chen C."/>
            <person name="Cichocki N."/>
            <person name="Clum A."/>
            <person name="Culley D."/>
            <person name="Crous P.W."/>
            <person name="Fauchery L."/>
            <person name="Girlanda M."/>
            <person name="Hayes R.D."/>
            <person name="Keri Z."/>
            <person name="LaButti K."/>
            <person name="Lipzen A."/>
            <person name="Lombard V."/>
            <person name="Magnuson J."/>
            <person name="Maillard F."/>
            <person name="Murat C."/>
            <person name="Nolan M."/>
            <person name="Ohm R.A."/>
            <person name="Pangilinan J."/>
            <person name="Pereira M.F."/>
            <person name="Perotto S."/>
            <person name="Peter M."/>
            <person name="Pfister S."/>
            <person name="Riley R."/>
            <person name="Sitrit Y."/>
            <person name="Stielow J.B."/>
            <person name="Szollosi G."/>
            <person name="Zifcakova L."/>
            <person name="Stursova M."/>
            <person name="Spatafora J.W."/>
            <person name="Tedersoo L."/>
            <person name="Vaario L.M."/>
            <person name="Yamada A."/>
            <person name="Yan M."/>
            <person name="Wang P."/>
            <person name="Xu J."/>
            <person name="Bruns T."/>
            <person name="Baldrian P."/>
            <person name="Vilgalys R."/>
            <person name="Dunand C."/>
            <person name="Henrissat B."/>
            <person name="Grigoriev I.V."/>
            <person name="Hibbett D."/>
            <person name="Nagy L.G."/>
            <person name="Martin F.M."/>
        </authorList>
    </citation>
    <scope>NUCLEOTIDE SEQUENCE</scope>
    <source>
        <strain evidence="4">Prilba</strain>
    </source>
</reference>
<dbReference type="Gene3D" id="3.20.20.60">
    <property type="entry name" value="Phosphoenolpyruvate-binding domains"/>
    <property type="match status" value="1"/>
</dbReference>
<dbReference type="SUPFAM" id="SSF51621">
    <property type="entry name" value="Phosphoenolpyruvate/pyruvate domain"/>
    <property type="match status" value="1"/>
</dbReference>
<name>A0A9P5JVB8_9AGAM</name>
<comment type="caution">
    <text evidence="4">The sequence shown here is derived from an EMBL/GenBank/DDBJ whole genome shotgun (WGS) entry which is preliminary data.</text>
</comment>
<evidence type="ECO:0000256" key="1">
    <source>
        <dbReference type="ARBA" id="ARBA00005704"/>
    </source>
</evidence>
<evidence type="ECO:0000256" key="3">
    <source>
        <dbReference type="ARBA" id="ARBA00023239"/>
    </source>
</evidence>
<gene>
    <name evidence="4" type="ORF">DFH94DRAFT_686393</name>
</gene>
<protein>
    <recommendedName>
        <fullName evidence="2">methylisocitrate lyase</fullName>
        <ecNumber evidence="2">4.1.3.30</ecNumber>
    </recommendedName>
</protein>
<dbReference type="Pfam" id="PF00463">
    <property type="entry name" value="ICL"/>
    <property type="match status" value="1"/>
</dbReference>
<dbReference type="AlphaFoldDB" id="A0A9P5JVB8"/>
<dbReference type="Proteomes" id="UP000759537">
    <property type="component" value="Unassembled WGS sequence"/>
</dbReference>
<dbReference type="InterPro" id="IPR006254">
    <property type="entry name" value="Isocitrate_lyase"/>
</dbReference>
<dbReference type="InterPro" id="IPR015813">
    <property type="entry name" value="Pyrv/PenolPyrv_kinase-like_dom"/>
</dbReference>
<dbReference type="OrthoDB" id="4078635at2759"/>
<dbReference type="InterPro" id="IPR040442">
    <property type="entry name" value="Pyrv_kinase-like_dom_sf"/>
</dbReference>